<feature type="transmembrane region" description="Helical" evidence="6">
    <location>
        <begin position="49"/>
        <end position="70"/>
    </location>
</feature>
<name>M3CZJ4_SPHMS</name>
<evidence type="ECO:0000313" key="8">
    <source>
        <dbReference type="Proteomes" id="UP000016931"/>
    </source>
</evidence>
<dbReference type="RefSeq" id="XP_016757212.1">
    <property type="nucleotide sequence ID" value="XM_016900921.1"/>
</dbReference>
<keyword evidence="4 6" id="KW-1133">Transmembrane helix</keyword>
<keyword evidence="2 6" id="KW-0812">Transmembrane</keyword>
<evidence type="ECO:0000256" key="5">
    <source>
        <dbReference type="ARBA" id="ARBA00023136"/>
    </source>
</evidence>
<dbReference type="Pfam" id="PF11779">
    <property type="entry name" value="SPT_ssu-like"/>
    <property type="match status" value="1"/>
</dbReference>
<protein>
    <submittedName>
        <fullName evidence="7">Uncharacterized protein</fullName>
    </submittedName>
</protein>
<dbReference type="InterPro" id="IPR024512">
    <property type="entry name" value="Ser_palmitoyltrfase_ssu-like"/>
</dbReference>
<accession>M3CZJ4</accession>
<evidence type="ECO:0000256" key="2">
    <source>
        <dbReference type="ARBA" id="ARBA00022692"/>
    </source>
</evidence>
<dbReference type="HOGENOM" id="CLU_1928504_0_0_1"/>
<dbReference type="OrthoDB" id="202672at2759"/>
<comment type="subcellular location">
    <subcellularLocation>
        <location evidence="1">Endoplasmic reticulum membrane</location>
        <topology evidence="1">Multi-pass membrane protein</topology>
    </subcellularLocation>
</comment>
<dbReference type="EMBL" id="KB456270">
    <property type="protein sequence ID" value="EMF09091.1"/>
    <property type="molecule type" value="Genomic_DNA"/>
</dbReference>
<evidence type="ECO:0000256" key="4">
    <source>
        <dbReference type="ARBA" id="ARBA00022989"/>
    </source>
</evidence>
<keyword evidence="3" id="KW-0256">Endoplasmic reticulum</keyword>
<dbReference type="GeneID" id="27898058"/>
<keyword evidence="5 6" id="KW-0472">Membrane</keyword>
<evidence type="ECO:0000313" key="7">
    <source>
        <dbReference type="EMBL" id="EMF09091.1"/>
    </source>
</evidence>
<dbReference type="eggNOG" id="ENOG502SS8V">
    <property type="taxonomic scope" value="Eukaryota"/>
</dbReference>
<sequence length="133" mass="14513">MGTYSPATFPRRPTKNSNIFTEAYYQLQLAYYRYEVNTGLYVMSTAEKIAFNLVLLSLVALCLAAIHYCLPRAAIEVLSRIAYYATGSYKMPTPVTKPIPELARRIIQGGGEAVASLANGGTVVLNASQALMP</sequence>
<evidence type="ECO:0000256" key="1">
    <source>
        <dbReference type="ARBA" id="ARBA00004477"/>
    </source>
</evidence>
<keyword evidence="8" id="KW-1185">Reference proteome</keyword>
<proteinExistence type="predicted"/>
<dbReference type="AlphaFoldDB" id="M3CZJ4"/>
<gene>
    <name evidence="7" type="ORF">SEPMUDRAFT_111556</name>
</gene>
<dbReference type="Proteomes" id="UP000016931">
    <property type="component" value="Unassembled WGS sequence"/>
</dbReference>
<dbReference type="GO" id="GO:0005789">
    <property type="term" value="C:endoplasmic reticulum membrane"/>
    <property type="evidence" value="ECO:0007669"/>
    <property type="project" value="UniProtKB-SubCell"/>
</dbReference>
<evidence type="ECO:0000256" key="6">
    <source>
        <dbReference type="SAM" id="Phobius"/>
    </source>
</evidence>
<evidence type="ECO:0000256" key="3">
    <source>
        <dbReference type="ARBA" id="ARBA00022824"/>
    </source>
</evidence>
<reference evidence="7 8" key="1">
    <citation type="journal article" date="2012" name="PLoS Pathog.">
        <title>Diverse lifestyles and strategies of plant pathogenesis encoded in the genomes of eighteen Dothideomycetes fungi.</title>
        <authorList>
            <person name="Ohm R.A."/>
            <person name="Feau N."/>
            <person name="Henrissat B."/>
            <person name="Schoch C.L."/>
            <person name="Horwitz B.A."/>
            <person name="Barry K.W."/>
            <person name="Condon B.J."/>
            <person name="Copeland A.C."/>
            <person name="Dhillon B."/>
            <person name="Glaser F."/>
            <person name="Hesse C.N."/>
            <person name="Kosti I."/>
            <person name="LaButti K."/>
            <person name="Lindquist E.A."/>
            <person name="Lucas S."/>
            <person name="Salamov A.A."/>
            <person name="Bradshaw R.E."/>
            <person name="Ciuffetti L."/>
            <person name="Hamelin R.C."/>
            <person name="Kema G.H.J."/>
            <person name="Lawrence C."/>
            <person name="Scott J.A."/>
            <person name="Spatafora J.W."/>
            <person name="Turgeon B.G."/>
            <person name="de Wit P.J.G.M."/>
            <person name="Zhong S."/>
            <person name="Goodwin S.B."/>
            <person name="Grigoriev I.V."/>
        </authorList>
    </citation>
    <scope>NUCLEOTIDE SEQUENCE [LARGE SCALE GENOMIC DNA]</scope>
    <source>
        <strain evidence="7 8">SO2202</strain>
    </source>
</reference>
<dbReference type="OMA" id="FTEAYYQ"/>
<organism evidence="7 8">
    <name type="scientific">Sphaerulina musiva (strain SO2202)</name>
    <name type="common">Poplar stem canker fungus</name>
    <name type="synonym">Septoria musiva</name>
    <dbReference type="NCBI Taxonomy" id="692275"/>
    <lineage>
        <taxon>Eukaryota</taxon>
        <taxon>Fungi</taxon>
        <taxon>Dikarya</taxon>
        <taxon>Ascomycota</taxon>
        <taxon>Pezizomycotina</taxon>
        <taxon>Dothideomycetes</taxon>
        <taxon>Dothideomycetidae</taxon>
        <taxon>Mycosphaerellales</taxon>
        <taxon>Mycosphaerellaceae</taxon>
        <taxon>Sphaerulina</taxon>
    </lineage>
</organism>